<dbReference type="PANTHER" id="PTHR10381:SF70">
    <property type="entry name" value="ATP-DEPENDENT CLP PROTEASE PROTEOLYTIC SUBUNIT"/>
    <property type="match status" value="1"/>
</dbReference>
<dbReference type="Pfam" id="PF00574">
    <property type="entry name" value="CLP_protease"/>
    <property type="match status" value="1"/>
</dbReference>
<sequence length="702" mass="74306">MQDLDPAALTAADEVVRGLTLAAETGRLQARGPSSGPAEMELFGVVGLDFTARDVTAALRSMDGRDVNIRLNSPGGLVTEGFAAFNALARHKGHKTVTVEGQASSIAAFMAMAADEIVMPQASLMMIHASSGGAIGNSETLERVLDVLRKIDGIQADVFASRSGMDRAKVVGLLTAETYFTGAEAVAAGLADRQEDRSVEAGATALADTEIQRIAALEALSPVAMRVTNPEAVREAFRTPEAKSPTMPATPAPKQEAQMADPNPAPVTPAPTLATQPVAKATLDQIKAIAARAKLGADWTLAQLEAGVTEMQALDAALAVRAADVPDRPAGHVVVTRDQRDTFRARAAGALAARFSGAGPNEEQREFYAMGLQGMLRECLAQGGVAGVHRLSPEQVLDRVRAEHTTSDFPVILRDASNRRLAQKYDTYPQTWKEWTREVDVADFREINVGDLGGFPKLRAKPEAASVRYGALSEAGEKYRLLTGASGVVLSREAIINDDLNAFGRMLDDAADVSYAWVADQAYGVLTLNPNMGDGNALFSTPHGNIVTAAMLPSGGTLGLDEDNLAAIEQLLLNQKNLGGDVLAPPTGLNVIVGTAAQFNQAVKLGSINTTMVAGQQLALPAYANRLKPILEPRVAALGGPFFVTAQNRPTVEIAYLQGRRRPELTSMEDFDTKGMKYALVFDAAAAPISWRGMVKHPGKAS</sequence>
<evidence type="ECO:0000256" key="3">
    <source>
        <dbReference type="ARBA" id="ARBA00022670"/>
    </source>
</evidence>
<evidence type="ECO:0000256" key="2">
    <source>
        <dbReference type="ARBA" id="ARBA00022490"/>
    </source>
</evidence>
<organism evidence="8">
    <name type="scientific">Roseomonas mucosa</name>
    <dbReference type="NCBI Taxonomy" id="207340"/>
    <lineage>
        <taxon>Bacteria</taxon>
        <taxon>Pseudomonadati</taxon>
        <taxon>Pseudomonadota</taxon>
        <taxon>Alphaproteobacteria</taxon>
        <taxon>Acetobacterales</taxon>
        <taxon>Roseomonadaceae</taxon>
        <taxon>Roseomonas</taxon>
    </lineage>
</organism>
<evidence type="ECO:0000256" key="7">
    <source>
        <dbReference type="SAM" id="MobiDB-lite"/>
    </source>
</evidence>
<dbReference type="Gene3D" id="3.90.226.10">
    <property type="entry name" value="2-enoyl-CoA Hydratase, Chain A, domain 1"/>
    <property type="match status" value="1"/>
</dbReference>
<protein>
    <recommendedName>
        <fullName evidence="6">ATP-dependent Clp protease proteolytic subunit</fullName>
    </recommendedName>
</protein>
<gene>
    <name evidence="8" type="ORF">RADP37_05305</name>
</gene>
<dbReference type="InterPro" id="IPR001907">
    <property type="entry name" value="ClpP"/>
</dbReference>
<keyword evidence="5" id="KW-0720">Serine protease</keyword>
<feature type="region of interest" description="Disordered" evidence="7">
    <location>
        <begin position="237"/>
        <end position="270"/>
    </location>
</feature>
<name>A0A4Y1MVU3_9PROT</name>
<dbReference type="PRINTS" id="PR00127">
    <property type="entry name" value="CLPPROTEASEP"/>
</dbReference>
<evidence type="ECO:0000256" key="1">
    <source>
        <dbReference type="ARBA" id="ARBA00007039"/>
    </source>
</evidence>
<dbReference type="PANTHER" id="PTHR10381">
    <property type="entry name" value="ATP-DEPENDENT CLP PROTEASE PROTEOLYTIC SUBUNIT"/>
    <property type="match status" value="1"/>
</dbReference>
<dbReference type="InterPro" id="IPR029045">
    <property type="entry name" value="ClpP/crotonase-like_dom_sf"/>
</dbReference>
<dbReference type="EMBL" id="CP025189">
    <property type="protein sequence ID" value="AWV21719.1"/>
    <property type="molecule type" value="Genomic_DNA"/>
</dbReference>
<evidence type="ECO:0000313" key="8">
    <source>
        <dbReference type="EMBL" id="AWV21719.1"/>
    </source>
</evidence>
<keyword evidence="2" id="KW-0963">Cytoplasm</keyword>
<comment type="similarity">
    <text evidence="1 6">Belongs to the peptidase S14 family.</text>
</comment>
<proteinExistence type="inferred from homology"/>
<reference evidence="8" key="1">
    <citation type="submission" date="2017-12" db="EMBL/GenBank/DDBJ databases">
        <authorList>
            <person name="Martens C."/>
            <person name="Dahlstrom E."/>
            <person name="Barbian K."/>
            <person name="Sykora L."/>
            <person name="Ricklefs S."/>
            <person name="Bruno D."/>
            <person name="Anzick I."/>
            <person name="Myles I."/>
            <person name="Datta S.K."/>
        </authorList>
    </citation>
    <scope>NUCLEOTIDE SEQUENCE</scope>
    <source>
        <strain evidence="8">AD2</strain>
    </source>
</reference>
<dbReference type="GO" id="GO:0051117">
    <property type="term" value="F:ATPase binding"/>
    <property type="evidence" value="ECO:0007669"/>
    <property type="project" value="TreeGrafter"/>
</dbReference>
<dbReference type="GO" id="GO:0009368">
    <property type="term" value="C:endopeptidase Clp complex"/>
    <property type="evidence" value="ECO:0007669"/>
    <property type="project" value="TreeGrafter"/>
</dbReference>
<dbReference type="InterPro" id="IPR023562">
    <property type="entry name" value="ClpP/TepA"/>
</dbReference>
<dbReference type="AlphaFoldDB" id="A0A4Y1MVU3"/>
<dbReference type="RefSeq" id="WP_314215239.1">
    <property type="nucleotide sequence ID" value="NZ_CP025189.1"/>
</dbReference>
<dbReference type="GO" id="GO:0004252">
    <property type="term" value="F:serine-type endopeptidase activity"/>
    <property type="evidence" value="ECO:0007669"/>
    <property type="project" value="InterPro"/>
</dbReference>
<dbReference type="SUPFAM" id="SSF52096">
    <property type="entry name" value="ClpP/crotonase"/>
    <property type="match status" value="1"/>
</dbReference>
<dbReference type="CDD" id="cd07016">
    <property type="entry name" value="S14_ClpP_1"/>
    <property type="match status" value="1"/>
</dbReference>
<evidence type="ECO:0000256" key="4">
    <source>
        <dbReference type="ARBA" id="ARBA00022801"/>
    </source>
</evidence>
<keyword evidence="4 8" id="KW-0378">Hydrolase</keyword>
<evidence type="ECO:0000256" key="5">
    <source>
        <dbReference type="ARBA" id="ARBA00022825"/>
    </source>
</evidence>
<keyword evidence="3" id="KW-0645">Protease</keyword>
<dbReference type="GO" id="GO:0004176">
    <property type="term" value="F:ATP-dependent peptidase activity"/>
    <property type="evidence" value="ECO:0007669"/>
    <property type="project" value="InterPro"/>
</dbReference>
<evidence type="ECO:0000256" key="6">
    <source>
        <dbReference type="RuleBase" id="RU003567"/>
    </source>
</evidence>
<accession>A0A4Y1MVU3</accession>
<dbReference type="NCBIfam" id="NF045542">
    <property type="entry name" value="Clp_rel_HeadMat"/>
    <property type="match status" value="1"/>
</dbReference>
<dbReference type="Pfam" id="PF25209">
    <property type="entry name" value="Phage_capsid_4"/>
    <property type="match status" value="1"/>
</dbReference>
<dbReference type="GO" id="GO:0006515">
    <property type="term" value="P:protein quality control for misfolded or incompletely synthesized proteins"/>
    <property type="evidence" value="ECO:0007669"/>
    <property type="project" value="TreeGrafter"/>
</dbReference>